<organism evidence="7 8">
    <name type="scientific">Stylosanthes scabra</name>
    <dbReference type="NCBI Taxonomy" id="79078"/>
    <lineage>
        <taxon>Eukaryota</taxon>
        <taxon>Viridiplantae</taxon>
        <taxon>Streptophyta</taxon>
        <taxon>Embryophyta</taxon>
        <taxon>Tracheophyta</taxon>
        <taxon>Spermatophyta</taxon>
        <taxon>Magnoliopsida</taxon>
        <taxon>eudicotyledons</taxon>
        <taxon>Gunneridae</taxon>
        <taxon>Pentapetalae</taxon>
        <taxon>rosids</taxon>
        <taxon>fabids</taxon>
        <taxon>Fabales</taxon>
        <taxon>Fabaceae</taxon>
        <taxon>Papilionoideae</taxon>
        <taxon>50 kb inversion clade</taxon>
        <taxon>dalbergioids sensu lato</taxon>
        <taxon>Dalbergieae</taxon>
        <taxon>Pterocarpus clade</taxon>
        <taxon>Stylosanthes</taxon>
    </lineage>
</organism>
<evidence type="ECO:0008006" key="9">
    <source>
        <dbReference type="Google" id="ProtNLM"/>
    </source>
</evidence>
<comment type="subcellular location">
    <subcellularLocation>
        <location evidence="1">Nucleus</location>
    </subcellularLocation>
</comment>
<evidence type="ECO:0000256" key="1">
    <source>
        <dbReference type="ARBA" id="ARBA00004123"/>
    </source>
</evidence>
<dbReference type="PROSITE" id="PS51059">
    <property type="entry name" value="PARP_CATALYTIC"/>
    <property type="match status" value="1"/>
</dbReference>
<dbReference type="Pfam" id="PF12174">
    <property type="entry name" value="RST"/>
    <property type="match status" value="1"/>
</dbReference>
<evidence type="ECO:0000256" key="3">
    <source>
        <dbReference type="ARBA" id="ARBA00023016"/>
    </source>
</evidence>
<dbReference type="PANTHER" id="PTHR32263:SF14">
    <property type="entry name" value="INACTIVE POLY [ADP-RIBOSE] POLYMERASE SRO2-RELATED"/>
    <property type="match status" value="1"/>
</dbReference>
<feature type="domain" description="PARP catalytic" evidence="5">
    <location>
        <begin position="1"/>
        <end position="223"/>
    </location>
</feature>
<keyword evidence="8" id="KW-1185">Reference proteome</keyword>
<proteinExistence type="predicted"/>
<evidence type="ECO:0000256" key="2">
    <source>
        <dbReference type="ARBA" id="ARBA00022473"/>
    </source>
</evidence>
<dbReference type="SUPFAM" id="SSF56399">
    <property type="entry name" value="ADP-ribosylation"/>
    <property type="match status" value="1"/>
</dbReference>
<keyword evidence="2" id="KW-0217">Developmental protein</keyword>
<evidence type="ECO:0000256" key="4">
    <source>
        <dbReference type="ARBA" id="ARBA00023242"/>
    </source>
</evidence>
<evidence type="ECO:0000259" key="5">
    <source>
        <dbReference type="PROSITE" id="PS51059"/>
    </source>
</evidence>
<reference evidence="7 8" key="1">
    <citation type="journal article" date="2023" name="Plants (Basel)">
        <title>Bridging the Gap: Combining Genomics and Transcriptomics Approaches to Understand Stylosanthes scabra, an Orphan Legume from the Brazilian Caatinga.</title>
        <authorList>
            <person name="Ferreira-Neto J.R.C."/>
            <person name="da Silva M.D."/>
            <person name="Binneck E."/>
            <person name="de Melo N.F."/>
            <person name="da Silva R.H."/>
            <person name="de Melo A.L.T.M."/>
            <person name="Pandolfi V."/>
            <person name="Bustamante F.O."/>
            <person name="Brasileiro-Vidal A.C."/>
            <person name="Benko-Iseppon A.M."/>
        </authorList>
    </citation>
    <scope>NUCLEOTIDE SEQUENCE [LARGE SCALE GENOMIC DNA]</scope>
    <source>
        <tissue evidence="7">Leaves</tissue>
    </source>
</reference>
<evidence type="ECO:0000313" key="8">
    <source>
        <dbReference type="Proteomes" id="UP001341840"/>
    </source>
</evidence>
<dbReference type="InterPro" id="IPR044964">
    <property type="entry name" value="RCD1/SRO1-5"/>
</dbReference>
<evidence type="ECO:0000259" key="6">
    <source>
        <dbReference type="PROSITE" id="PS51879"/>
    </source>
</evidence>
<name>A0ABU6SMF0_9FABA</name>
<keyword evidence="3" id="KW-0346">Stress response</keyword>
<dbReference type="PANTHER" id="PTHR32263">
    <property type="entry name" value="INACTIVE POLY [ADP-RIBOSE] POLYMERASE SRO4-RELATED"/>
    <property type="match status" value="1"/>
</dbReference>
<comment type="caution">
    <text evidence="7">The sequence shown here is derived from an EMBL/GenBank/DDBJ whole genome shotgun (WGS) entry which is preliminary data.</text>
</comment>
<dbReference type="Pfam" id="PF00644">
    <property type="entry name" value="PARP"/>
    <property type="match status" value="1"/>
</dbReference>
<dbReference type="EMBL" id="JASCZI010061045">
    <property type="protein sequence ID" value="MED6137380.1"/>
    <property type="molecule type" value="Genomic_DNA"/>
</dbReference>
<dbReference type="InterPro" id="IPR012317">
    <property type="entry name" value="Poly(ADP-ribose)pol_cat_dom"/>
</dbReference>
<feature type="domain" description="RST" evidence="6">
    <location>
        <begin position="216"/>
        <end position="287"/>
    </location>
</feature>
<gene>
    <name evidence="7" type="ORF">PIB30_064528</name>
</gene>
<dbReference type="Gene3D" id="3.90.228.10">
    <property type="match status" value="1"/>
</dbReference>
<keyword evidence="4" id="KW-0539">Nucleus</keyword>
<protein>
    <recommendedName>
        <fullName evidence="9">Poly [ADP-ribose] polymerase</fullName>
    </recommendedName>
</protein>
<accession>A0ABU6SMF0</accession>
<dbReference type="Proteomes" id="UP001341840">
    <property type="component" value="Unassembled WGS sequence"/>
</dbReference>
<evidence type="ECO:0000313" key="7">
    <source>
        <dbReference type="EMBL" id="MED6137380.1"/>
    </source>
</evidence>
<dbReference type="InterPro" id="IPR022003">
    <property type="entry name" value="RST"/>
</dbReference>
<dbReference type="PROSITE" id="PS51879">
    <property type="entry name" value="RST"/>
    <property type="match status" value="1"/>
</dbReference>
<sequence length="289" mass="32873">MEEIDILVSNGLMNILEEGSEEYQFIKNGFLRGMGFMGHVTNVMAIHKNNVSSSLARQARLDSFMVFSKAVATKCGGDPNVRYAWYGSSLHDLKDIVSLGFHNDHYHHHDHQSHGVGISLFSAKFSIDSAMCTTEDESGLRHVMLCRVITGKMEAVAGGSKQSHPSSIHYDTGVDDISSPTRHTIWPAFINSHIHPDYIVSFKYTYMEDPQIYWGQKPQSKYVLFPNLMARVSNHLKPLQMSYLLRSYRLYQERKIPRELWIRDVRSIVGDALLHRVISETSSVDVQLL</sequence>